<name>A0A7I9Z0H4_9MYCO</name>
<dbReference type="GO" id="GO:0006086">
    <property type="term" value="P:pyruvate decarboxylation to acetyl-CoA"/>
    <property type="evidence" value="ECO:0007669"/>
    <property type="project" value="TreeGrafter"/>
</dbReference>
<evidence type="ECO:0000256" key="4">
    <source>
        <dbReference type="ARBA" id="ARBA00023052"/>
    </source>
</evidence>
<dbReference type="GO" id="GO:0000287">
    <property type="term" value="F:magnesium ion binding"/>
    <property type="evidence" value="ECO:0007669"/>
    <property type="project" value="UniProtKB-ARBA"/>
</dbReference>
<evidence type="ECO:0000256" key="3">
    <source>
        <dbReference type="ARBA" id="ARBA00023002"/>
    </source>
</evidence>
<accession>A0A7I9Z0H4</accession>
<dbReference type="PANTHER" id="PTHR11516">
    <property type="entry name" value="PYRUVATE DEHYDROGENASE E1 COMPONENT, ALPHA SUBUNIT BACTERIAL AND ORGANELLAR"/>
    <property type="match status" value="1"/>
</dbReference>
<dbReference type="InterPro" id="IPR029061">
    <property type="entry name" value="THDP-binding"/>
</dbReference>
<dbReference type="GO" id="GO:0004739">
    <property type="term" value="F:pyruvate dehydrogenase (acetyl-transferring) activity"/>
    <property type="evidence" value="ECO:0007669"/>
    <property type="project" value="TreeGrafter"/>
</dbReference>
<dbReference type="InterPro" id="IPR001017">
    <property type="entry name" value="DH_E1"/>
</dbReference>
<evidence type="ECO:0000313" key="6">
    <source>
        <dbReference type="EMBL" id="GFG94365.1"/>
    </source>
</evidence>
<organism evidence="6 7">
    <name type="scientific">Mycobacterium timonense</name>
    <dbReference type="NCBI Taxonomy" id="701043"/>
    <lineage>
        <taxon>Bacteria</taxon>
        <taxon>Bacillati</taxon>
        <taxon>Actinomycetota</taxon>
        <taxon>Actinomycetes</taxon>
        <taxon>Mycobacteriales</taxon>
        <taxon>Mycobacteriaceae</taxon>
        <taxon>Mycobacterium</taxon>
        <taxon>Mycobacterium avium complex (MAC)</taxon>
    </lineage>
</organism>
<evidence type="ECO:0000313" key="7">
    <source>
        <dbReference type="Proteomes" id="UP000465301"/>
    </source>
</evidence>
<proteinExistence type="predicted"/>
<dbReference type="Proteomes" id="UP000465301">
    <property type="component" value="Unassembled WGS sequence"/>
</dbReference>
<dbReference type="PANTHER" id="PTHR11516:SF60">
    <property type="entry name" value="PYRUVATE DEHYDROGENASE E1 COMPONENT SUBUNIT ALPHA"/>
    <property type="match status" value="1"/>
</dbReference>
<feature type="domain" description="Dehydrogenase E1 component" evidence="5">
    <location>
        <begin position="47"/>
        <end position="279"/>
    </location>
</feature>
<dbReference type="RefSeq" id="WP_071196526.1">
    <property type="nucleotide sequence ID" value="NZ_BLLA01000001.1"/>
</dbReference>
<keyword evidence="3" id="KW-0560">Oxidoreductase</keyword>
<evidence type="ECO:0000256" key="1">
    <source>
        <dbReference type="ARBA" id="ARBA00001946"/>
    </source>
</evidence>
<dbReference type="InterPro" id="IPR050642">
    <property type="entry name" value="PDH_E1_Alpha_Subunit"/>
</dbReference>
<comment type="caution">
    <text evidence="6">The sequence shown here is derived from an EMBL/GenBank/DDBJ whole genome shotgun (WGS) entry which is preliminary data.</text>
</comment>
<gene>
    <name evidence="6" type="ORF">MTIM_02440</name>
</gene>
<reference evidence="6 7" key="1">
    <citation type="journal article" date="2019" name="Emerg. Microbes Infect.">
        <title>Comprehensive subspecies identification of 175 nontuberculous mycobacteria species based on 7547 genomic profiles.</title>
        <authorList>
            <person name="Matsumoto Y."/>
            <person name="Kinjo T."/>
            <person name="Motooka D."/>
            <person name="Nabeya D."/>
            <person name="Jung N."/>
            <person name="Uechi K."/>
            <person name="Horii T."/>
            <person name="Iida T."/>
            <person name="Fujita J."/>
            <person name="Nakamura S."/>
        </authorList>
    </citation>
    <scope>NUCLEOTIDE SEQUENCE [LARGE SCALE GENOMIC DNA]</scope>
    <source>
        <strain evidence="6 7">JCM 30726</strain>
    </source>
</reference>
<dbReference type="Pfam" id="PF00676">
    <property type="entry name" value="E1_dh"/>
    <property type="match status" value="1"/>
</dbReference>
<protein>
    <submittedName>
        <fullName evidence="6">Dehydrogenase</fullName>
    </submittedName>
</protein>
<dbReference type="EMBL" id="BLLA01000001">
    <property type="protein sequence ID" value="GFG94365.1"/>
    <property type="molecule type" value="Genomic_DNA"/>
</dbReference>
<comment type="cofactor">
    <cofactor evidence="1">
        <name>Mg(2+)</name>
        <dbReference type="ChEBI" id="CHEBI:18420"/>
    </cofactor>
</comment>
<dbReference type="AlphaFoldDB" id="A0A7I9Z0H4"/>
<evidence type="ECO:0000256" key="2">
    <source>
        <dbReference type="ARBA" id="ARBA00001964"/>
    </source>
</evidence>
<keyword evidence="7" id="KW-1185">Reference proteome</keyword>
<sequence length="298" mass="31568">MTHTAALPTVSGHDDRLEPYRRMWVLRLLDMALEEARGDGLVDEAVRMEFGQEAVAVGTAAALRPGDIVNATAPHIRHAQHVGLALPLGPVIAETIGKARGASRKPGPADWKQALANESVLGQSTLFALGDANAQRMTGEGKVTLCVVGGRDAHSVEFTTAAKIAVTWRLPVVFVVENIRGGPDARRRAYETDGMPMRSVDGRDVVAVSASVAEAVQRASAGGGPTLVEAITYRTNHPVAMDPLVFARRQLIAEGVDADRLYEVERGARHLVAEAIASAKALVGAEAERAPNPWSAAS</sequence>
<evidence type="ECO:0000259" key="5">
    <source>
        <dbReference type="Pfam" id="PF00676"/>
    </source>
</evidence>
<dbReference type="Gene3D" id="3.40.50.970">
    <property type="match status" value="1"/>
</dbReference>
<keyword evidence="4" id="KW-0786">Thiamine pyrophosphate</keyword>
<dbReference type="SUPFAM" id="SSF52518">
    <property type="entry name" value="Thiamin diphosphate-binding fold (THDP-binding)"/>
    <property type="match status" value="1"/>
</dbReference>
<comment type="cofactor">
    <cofactor evidence="2">
        <name>thiamine diphosphate</name>
        <dbReference type="ChEBI" id="CHEBI:58937"/>
    </cofactor>
</comment>